<comment type="caution">
    <text evidence="1">The sequence shown here is derived from an EMBL/GenBank/DDBJ whole genome shotgun (WGS) entry which is preliminary data.</text>
</comment>
<dbReference type="RefSeq" id="WP_344832301.1">
    <property type="nucleotide sequence ID" value="NZ_BAAAUV010000013.1"/>
</dbReference>
<organism evidence="1 2">
    <name type="scientific">Actinocorallia longicatena</name>
    <dbReference type="NCBI Taxonomy" id="111803"/>
    <lineage>
        <taxon>Bacteria</taxon>
        <taxon>Bacillati</taxon>
        <taxon>Actinomycetota</taxon>
        <taxon>Actinomycetes</taxon>
        <taxon>Streptosporangiales</taxon>
        <taxon>Thermomonosporaceae</taxon>
        <taxon>Actinocorallia</taxon>
    </lineage>
</organism>
<reference evidence="2" key="1">
    <citation type="journal article" date="2019" name="Int. J. Syst. Evol. Microbiol.">
        <title>The Global Catalogue of Microorganisms (GCM) 10K type strain sequencing project: providing services to taxonomists for standard genome sequencing and annotation.</title>
        <authorList>
            <consortium name="The Broad Institute Genomics Platform"/>
            <consortium name="The Broad Institute Genome Sequencing Center for Infectious Disease"/>
            <person name="Wu L."/>
            <person name="Ma J."/>
        </authorList>
    </citation>
    <scope>NUCLEOTIDE SEQUENCE [LARGE SCALE GENOMIC DNA]</scope>
    <source>
        <strain evidence="2">JCM 9377</strain>
    </source>
</reference>
<gene>
    <name evidence="1" type="ORF">GCM10010468_48490</name>
</gene>
<proteinExistence type="predicted"/>
<protein>
    <submittedName>
        <fullName evidence="1">Uncharacterized protein</fullName>
    </submittedName>
</protein>
<keyword evidence="2" id="KW-1185">Reference proteome</keyword>
<sequence length="175" mass="18140">MKTADIVTGALEAPGMVMPFSPAAGEAVAVARWKDPSGLGGVLLLRRRRDGLLLGEAEFAVRGPGGWQPLGINAGSSGYADLFEVKPADRQVSVLGAGEFWATPPGGAEAVRVRYLELAVGKAVTEVGAWREEGVPLAAHPVSPVRACLAGVCGEGPVVFTAHASGYEVWRHAVD</sequence>
<accession>A0ABP6QDR9</accession>
<dbReference type="Proteomes" id="UP001501237">
    <property type="component" value="Unassembled WGS sequence"/>
</dbReference>
<evidence type="ECO:0000313" key="1">
    <source>
        <dbReference type="EMBL" id="GAA3222603.1"/>
    </source>
</evidence>
<name>A0ABP6QDR9_9ACTN</name>
<evidence type="ECO:0000313" key="2">
    <source>
        <dbReference type="Proteomes" id="UP001501237"/>
    </source>
</evidence>
<dbReference type="EMBL" id="BAAAUV010000013">
    <property type="protein sequence ID" value="GAA3222603.1"/>
    <property type="molecule type" value="Genomic_DNA"/>
</dbReference>